<dbReference type="SUPFAM" id="SSF53335">
    <property type="entry name" value="S-adenosyl-L-methionine-dependent methyltransferases"/>
    <property type="match status" value="1"/>
</dbReference>
<evidence type="ECO:0000313" key="3">
    <source>
        <dbReference type="Proteomes" id="UP000070352"/>
    </source>
</evidence>
<dbReference type="InterPro" id="IPR029063">
    <property type="entry name" value="SAM-dependent_MTases_sf"/>
</dbReference>
<accession>A0A135L5I7</accession>
<reference evidence="2 3" key="1">
    <citation type="submission" date="2016-02" db="EMBL/GenBank/DDBJ databases">
        <title>Draft Genome for Tepidibacillus decaturensis nov. sp. Strain Z9, an Anaerobic, Moderately Thermophilic and Heterotrophic Bacterium from Deep Subsurface of the Illinois Basin, USA.</title>
        <authorList>
            <person name="Dong Y."/>
            <person name="Chang J.Y."/>
            <person name="Sanford R."/>
            <person name="Fouke B.W."/>
        </authorList>
    </citation>
    <scope>NUCLEOTIDE SEQUENCE [LARGE SCALE GENOMIC DNA]</scope>
    <source>
        <strain evidence="2 3">Z9</strain>
    </source>
</reference>
<evidence type="ECO:0000313" key="2">
    <source>
        <dbReference type="EMBL" id="KXG44272.1"/>
    </source>
</evidence>
<dbReference type="InterPro" id="IPR013216">
    <property type="entry name" value="Methyltransf_11"/>
</dbReference>
<organism evidence="2 3">
    <name type="scientific">Tepidibacillus decaturensis</name>
    <dbReference type="NCBI Taxonomy" id="1413211"/>
    <lineage>
        <taxon>Bacteria</taxon>
        <taxon>Bacillati</taxon>
        <taxon>Bacillota</taxon>
        <taxon>Bacilli</taxon>
        <taxon>Bacillales</taxon>
        <taxon>Bacillaceae</taxon>
        <taxon>Tepidibacillus</taxon>
    </lineage>
</organism>
<gene>
    <name evidence="2" type="ORF">U473_09850</name>
</gene>
<comment type="caution">
    <text evidence="2">The sequence shown here is derived from an EMBL/GenBank/DDBJ whole genome shotgun (WGS) entry which is preliminary data.</text>
</comment>
<evidence type="ECO:0000259" key="1">
    <source>
        <dbReference type="Pfam" id="PF08241"/>
    </source>
</evidence>
<dbReference type="STRING" id="1413211.U473_09850"/>
<dbReference type="PANTHER" id="PTHR43591">
    <property type="entry name" value="METHYLTRANSFERASE"/>
    <property type="match status" value="1"/>
</dbReference>
<dbReference type="AlphaFoldDB" id="A0A135L5I7"/>
<dbReference type="GO" id="GO:0008757">
    <property type="term" value="F:S-adenosylmethionine-dependent methyltransferase activity"/>
    <property type="evidence" value="ECO:0007669"/>
    <property type="project" value="InterPro"/>
</dbReference>
<name>A0A135L5I7_9BACI</name>
<dbReference type="RefSeq" id="WP_068725796.1">
    <property type="nucleotide sequence ID" value="NZ_LSKU01000001.1"/>
</dbReference>
<dbReference type="OrthoDB" id="43862at2"/>
<dbReference type="PANTHER" id="PTHR43591:SF24">
    <property type="entry name" value="2-METHOXY-6-POLYPRENYL-1,4-BENZOQUINOL METHYLASE, MITOCHONDRIAL"/>
    <property type="match status" value="1"/>
</dbReference>
<dbReference type="Gene3D" id="3.40.50.150">
    <property type="entry name" value="Vaccinia Virus protein VP39"/>
    <property type="match status" value="1"/>
</dbReference>
<sequence length="229" mass="26306">MAWFDAFAKDYDTWYQTKLGNFVDRVEKELIESLASPKQGEKVLDIGSGTGTYTLWLARKGLNVTAIDQSVEMMKVAKEKAEAEKLSIDWNLGDAHYLPFLGNSFDLVISVTAIEFMDQPQLVLREAMRVLNPNGRLVVGLLTKESPWGELYRQKAIEDPNNLFAKAHLYTEKELEDLLPYPLTIKKGLYLPPVLEFNEKDAWQQEKEKQELQAEQAGFFAVRWDKEEK</sequence>
<dbReference type="EMBL" id="LSKU01000001">
    <property type="protein sequence ID" value="KXG44272.1"/>
    <property type="molecule type" value="Genomic_DNA"/>
</dbReference>
<proteinExistence type="predicted"/>
<feature type="domain" description="Methyltransferase type 11" evidence="1">
    <location>
        <begin position="44"/>
        <end position="139"/>
    </location>
</feature>
<dbReference type="Pfam" id="PF08241">
    <property type="entry name" value="Methyltransf_11"/>
    <property type="match status" value="1"/>
</dbReference>
<keyword evidence="3" id="KW-1185">Reference proteome</keyword>
<protein>
    <recommendedName>
        <fullName evidence="1">Methyltransferase type 11 domain-containing protein</fullName>
    </recommendedName>
</protein>
<dbReference type="CDD" id="cd02440">
    <property type="entry name" value="AdoMet_MTases"/>
    <property type="match status" value="1"/>
</dbReference>
<dbReference type="Proteomes" id="UP000070352">
    <property type="component" value="Unassembled WGS sequence"/>
</dbReference>